<protein>
    <submittedName>
        <fullName evidence="2">Uncharacterized protein</fullName>
    </submittedName>
</protein>
<name>A0AC35GWM1_9BILA</name>
<accession>A0AC35GWM1</accession>
<proteinExistence type="predicted"/>
<organism evidence="1 2">
    <name type="scientific">Panagrolaimus sp. PS1159</name>
    <dbReference type="NCBI Taxonomy" id="55785"/>
    <lineage>
        <taxon>Eukaryota</taxon>
        <taxon>Metazoa</taxon>
        <taxon>Ecdysozoa</taxon>
        <taxon>Nematoda</taxon>
        <taxon>Chromadorea</taxon>
        <taxon>Rhabditida</taxon>
        <taxon>Tylenchina</taxon>
        <taxon>Panagrolaimomorpha</taxon>
        <taxon>Panagrolaimoidea</taxon>
        <taxon>Panagrolaimidae</taxon>
        <taxon>Panagrolaimus</taxon>
    </lineage>
</organism>
<dbReference type="Proteomes" id="UP000887580">
    <property type="component" value="Unplaced"/>
</dbReference>
<reference evidence="2" key="1">
    <citation type="submission" date="2022-11" db="UniProtKB">
        <authorList>
            <consortium name="WormBaseParasite"/>
        </authorList>
    </citation>
    <scope>IDENTIFICATION</scope>
</reference>
<sequence>MGDVITTPWVIWKIQYFPEFKTEKMLNIKSLMNLENILNGNNYDLSTDYFAVFRNGISPDIYDVSSNYAFKHKLNDETHGEIFRTLWTLELFKQSFLNGIHFKPNEISLWTNLQKNNEGSGQSPDFAFDRLNFFLDATGIFWEESTVISDSLKCPWTIGFSEKFKFELTSFKDNVESDENLAFLLQSRYKLSAEEKCIILKSDLLNPTEWKIPYLNNRLVFCAIQTDLKTANKICMKFILNLTVSIFPQIRIINAGFCYFCDGYLKLGIYLTGKDSVLFSNLRRFRAGPEDIAFTLAHKLKQIILSELSAEDDVKVLIRNSIPPKDFDFTNPEYQFEYINGRNTLHYFSNYAFKHKLNGETHGEIFRTLWTLELFKQSFLNGIHFKPNEVSLWTNLQKNSEGSGQSSDFAFERLNFFLDATGIFWEDSTVISDSLKYPWTIGFSEKSKFELTSFKDNVESDENLASLLQSRYKLSAEEKCIILKSDLLNPTEWKIPYLNNRLVFCAIQTDLKTANKICMKFMLNLTVSIFPQIRIIYAAFSYFCDGYLKVRTLVLKKCCEIILFFFFSFH</sequence>
<evidence type="ECO:0000313" key="1">
    <source>
        <dbReference type="Proteomes" id="UP000887580"/>
    </source>
</evidence>
<evidence type="ECO:0000313" key="2">
    <source>
        <dbReference type="WBParaSite" id="PS1159_v2.g9420.t3"/>
    </source>
</evidence>
<dbReference type="WBParaSite" id="PS1159_v2.g9420.t3">
    <property type="protein sequence ID" value="PS1159_v2.g9420.t3"/>
    <property type="gene ID" value="PS1159_v2.g9420"/>
</dbReference>